<dbReference type="InterPro" id="IPR013783">
    <property type="entry name" value="Ig-like_fold"/>
</dbReference>
<keyword evidence="7 9" id="KW-0472">Membrane</keyword>
<protein>
    <recommendedName>
        <fullName evidence="3">protein-tyrosine-phosphatase</fullName>
        <ecNumber evidence="3">3.1.3.48</ecNumber>
    </recommendedName>
</protein>
<dbReference type="Gene3D" id="2.60.40.10">
    <property type="entry name" value="Immunoglobulins"/>
    <property type="match status" value="1"/>
</dbReference>
<dbReference type="InterPro" id="IPR029021">
    <property type="entry name" value="Prot-tyrosine_phosphatase-like"/>
</dbReference>
<evidence type="ECO:0000313" key="12">
    <source>
        <dbReference type="EMBL" id="KAK2168482.1"/>
    </source>
</evidence>
<proteinExistence type="inferred from homology"/>
<dbReference type="InterPro" id="IPR036116">
    <property type="entry name" value="FN3_sf"/>
</dbReference>
<dbReference type="SMART" id="SM00194">
    <property type="entry name" value="PTPc"/>
    <property type="match status" value="2"/>
</dbReference>
<evidence type="ECO:0000256" key="8">
    <source>
        <dbReference type="ARBA" id="ARBA00051722"/>
    </source>
</evidence>
<comment type="similarity">
    <text evidence="2">Belongs to the protein-tyrosine phosphatase family.</text>
</comment>
<dbReference type="PROSITE" id="PS00383">
    <property type="entry name" value="TYR_PHOSPHATASE_1"/>
    <property type="match status" value="1"/>
</dbReference>
<keyword evidence="5" id="KW-0378">Hydrolase</keyword>
<dbReference type="EC" id="3.1.3.48" evidence="3"/>
<accession>A0AAD9KC84</accession>
<evidence type="ECO:0000256" key="7">
    <source>
        <dbReference type="ARBA" id="ARBA00023136"/>
    </source>
</evidence>
<keyword evidence="4" id="KW-0732">Signal</keyword>
<sequence length="1073" mass="123062">MPESEVQWWRVYLDKLYRVSLMRLYVMPRVMINREISIYATQSDDTLNLDAHVLCSTLKLQPDYTGVVVIRPPQNCIGTSLIIYKHTRWVDPMVICEVEVKGHLYSDCDANCGYHGDTYSCNAEYGCIAKCDVGKSQESFCKNDCARRTYGMDCKLQCGHCKYNKNCNPVNGSCPEGCRGWYIMEGCSKYIEAARLKSNRLDLTATNSTIHVIWDPVLYEDPDLRQHYGYTISYSREYNMKMLVKNTREEAHSDVTLSDLEHNTYYTVTVVSFRYRDEKSQNGYKTKPKRIKTACIAPDRPQIINYTVTQNWNGTSEIGMLFLKLPEKSGCDRISRVIVSGTERRMLLEGPVRQVTLTLYAAVTYHVTVTAENNERLRTSSPPYPVTVTGTAETLHVNNHVGLYVGIAILAVVIVSAGIVAMLLLVRQRRRRQPVDGNQNHVLYNITDSQSKEPMLQVNLDTNVSCDSLDLMEGVDAEVQEVIYENSRLVENRIKISDLGAYIAKCSDSEKEFNEEFNSLPKGHLAICEAAGLQCNISKNRYRNVKPYDHTRVILKENKGGDYINANYITGYGNKGKKYIATQGPKSATVNDFWHMIWQEDINIVVMLTPVMENLKKQSEPYWPINVGDNVVFGDYHITLTSQNNTAYYSCRTMEISKQKYSRTVDQFQFLAWPDKNRPEHNYSILDFTHRVKRATGCSKKTPILVHCSAGIGRTGTYIALDYLLEQADAEGIVDITTCVHLMRTQRTSLVQTLPQYLFLYEALYHYYLFGYTSISLRKYRQQLEDVTRYSSLPVQLLKYFEALDFTRPIQTSNPDGKKPENRTKNRDMNIIPDDHCRPYIVTVTDYDNNYINAVTVDMHRKRDAVIVTQVPLPNTINDFWSLVLDQDCDLILLLEDLDTYNDQSCQQYWPDVGFSHTYGKIDVTAVGEKSLGADMIMWNMTLKKISKFQTNTEPLSLTFVQYTGWPQETRQWNANKCAGFLDMMAHVETIQHRASAKIFVQCLKGTSRSGIYCAARIVFDRIADYNEIDVPMATQMVVSRRPSFIQSEDEFLILHKLVDKYSEGFQTYINLQ</sequence>
<evidence type="ECO:0000256" key="4">
    <source>
        <dbReference type="ARBA" id="ARBA00022729"/>
    </source>
</evidence>
<dbReference type="Gene3D" id="3.90.190.10">
    <property type="entry name" value="Protein tyrosine phosphatase superfamily"/>
    <property type="match status" value="2"/>
</dbReference>
<dbReference type="Pfam" id="PF00102">
    <property type="entry name" value="Y_phosphatase"/>
    <property type="match status" value="2"/>
</dbReference>
<comment type="caution">
    <text evidence="12">The sequence shown here is derived from an EMBL/GenBank/DDBJ whole genome shotgun (WGS) entry which is preliminary data.</text>
</comment>
<name>A0AAD9KC84_9ANNE</name>
<feature type="domain" description="Tyrosine-protein phosphatase" evidence="10">
    <location>
        <begin position="797"/>
        <end position="1062"/>
    </location>
</feature>
<dbReference type="GO" id="GO:0016020">
    <property type="term" value="C:membrane"/>
    <property type="evidence" value="ECO:0007669"/>
    <property type="project" value="UniProtKB-SubCell"/>
</dbReference>
<evidence type="ECO:0000256" key="2">
    <source>
        <dbReference type="ARBA" id="ARBA00009580"/>
    </source>
</evidence>
<feature type="domain" description="Tyrosine-protein phosphatase" evidence="10">
    <location>
        <begin position="513"/>
        <end position="767"/>
    </location>
</feature>
<dbReference type="InterPro" id="IPR000242">
    <property type="entry name" value="PTP_cat"/>
</dbReference>
<keyword evidence="9" id="KW-0812">Transmembrane</keyword>
<dbReference type="GO" id="GO:0008045">
    <property type="term" value="P:motor neuron axon guidance"/>
    <property type="evidence" value="ECO:0007669"/>
    <property type="project" value="TreeGrafter"/>
</dbReference>
<dbReference type="InterPro" id="IPR050348">
    <property type="entry name" value="Protein-Tyr_Phosphatase"/>
</dbReference>
<dbReference type="PANTHER" id="PTHR19134">
    <property type="entry name" value="RECEPTOR-TYPE TYROSINE-PROTEIN PHOSPHATASE"/>
    <property type="match status" value="1"/>
</dbReference>
<keyword evidence="9" id="KW-1133">Transmembrane helix</keyword>
<dbReference type="InterPro" id="IPR003961">
    <property type="entry name" value="FN3_dom"/>
</dbReference>
<evidence type="ECO:0000313" key="13">
    <source>
        <dbReference type="Proteomes" id="UP001208570"/>
    </source>
</evidence>
<reference evidence="12" key="1">
    <citation type="journal article" date="2023" name="Mol. Biol. Evol.">
        <title>Third-Generation Sequencing Reveals the Adaptive Role of the Epigenome in Three Deep-Sea Polychaetes.</title>
        <authorList>
            <person name="Perez M."/>
            <person name="Aroh O."/>
            <person name="Sun Y."/>
            <person name="Lan Y."/>
            <person name="Juniper S.K."/>
            <person name="Young C.R."/>
            <person name="Angers B."/>
            <person name="Qian P.Y."/>
        </authorList>
    </citation>
    <scope>NUCLEOTIDE SEQUENCE</scope>
    <source>
        <strain evidence="12">P08H-3</strain>
    </source>
</reference>
<evidence type="ECO:0000256" key="6">
    <source>
        <dbReference type="ARBA" id="ARBA00022912"/>
    </source>
</evidence>
<evidence type="ECO:0000256" key="3">
    <source>
        <dbReference type="ARBA" id="ARBA00013064"/>
    </source>
</evidence>
<evidence type="ECO:0000259" key="10">
    <source>
        <dbReference type="PROSITE" id="PS50055"/>
    </source>
</evidence>
<keyword evidence="6" id="KW-0904">Protein phosphatase</keyword>
<dbReference type="GO" id="GO:0004725">
    <property type="term" value="F:protein tyrosine phosphatase activity"/>
    <property type="evidence" value="ECO:0007669"/>
    <property type="project" value="UniProtKB-EC"/>
</dbReference>
<dbReference type="Proteomes" id="UP001208570">
    <property type="component" value="Unassembled WGS sequence"/>
</dbReference>
<dbReference type="AlphaFoldDB" id="A0AAD9KC84"/>
<dbReference type="PANTHER" id="PTHR19134:SF562">
    <property type="entry name" value="PROTEIN-TYROSINE-PHOSPHATASE"/>
    <property type="match status" value="1"/>
</dbReference>
<dbReference type="SUPFAM" id="SSF52799">
    <property type="entry name" value="(Phosphotyrosine protein) phosphatases II"/>
    <property type="match status" value="2"/>
</dbReference>
<feature type="transmembrane region" description="Helical" evidence="9">
    <location>
        <begin position="401"/>
        <end position="426"/>
    </location>
</feature>
<feature type="domain" description="Tyrosine specific protein phosphatases" evidence="11">
    <location>
        <begin position="979"/>
        <end position="1053"/>
    </location>
</feature>
<comment type="catalytic activity">
    <reaction evidence="8">
        <text>O-phospho-L-tyrosyl-[protein] + H2O = L-tyrosyl-[protein] + phosphate</text>
        <dbReference type="Rhea" id="RHEA:10684"/>
        <dbReference type="Rhea" id="RHEA-COMP:10136"/>
        <dbReference type="Rhea" id="RHEA-COMP:20101"/>
        <dbReference type="ChEBI" id="CHEBI:15377"/>
        <dbReference type="ChEBI" id="CHEBI:43474"/>
        <dbReference type="ChEBI" id="CHEBI:46858"/>
        <dbReference type="ChEBI" id="CHEBI:61978"/>
        <dbReference type="EC" id="3.1.3.48"/>
    </reaction>
</comment>
<dbReference type="FunFam" id="3.90.190.10:FF:000102">
    <property type="entry name" value="Receptor-type tyrosine-protein phosphatase"/>
    <property type="match status" value="2"/>
</dbReference>
<dbReference type="SMART" id="SM00404">
    <property type="entry name" value="PTPc_motif"/>
    <property type="match status" value="2"/>
</dbReference>
<evidence type="ECO:0000256" key="9">
    <source>
        <dbReference type="SAM" id="Phobius"/>
    </source>
</evidence>
<organism evidence="12 13">
    <name type="scientific">Paralvinella palmiformis</name>
    <dbReference type="NCBI Taxonomy" id="53620"/>
    <lineage>
        <taxon>Eukaryota</taxon>
        <taxon>Metazoa</taxon>
        <taxon>Spiralia</taxon>
        <taxon>Lophotrochozoa</taxon>
        <taxon>Annelida</taxon>
        <taxon>Polychaeta</taxon>
        <taxon>Sedentaria</taxon>
        <taxon>Canalipalpata</taxon>
        <taxon>Terebellida</taxon>
        <taxon>Terebelliformia</taxon>
        <taxon>Alvinellidae</taxon>
        <taxon>Paralvinella</taxon>
    </lineage>
</organism>
<evidence type="ECO:0000259" key="11">
    <source>
        <dbReference type="PROSITE" id="PS50056"/>
    </source>
</evidence>
<dbReference type="PROSITE" id="PS50056">
    <property type="entry name" value="TYR_PHOSPHATASE_2"/>
    <property type="match status" value="2"/>
</dbReference>
<dbReference type="InterPro" id="IPR000387">
    <property type="entry name" value="Tyr_Pase_dom"/>
</dbReference>
<keyword evidence="13" id="KW-1185">Reference proteome</keyword>
<dbReference type="InterPro" id="IPR003595">
    <property type="entry name" value="Tyr_Pase_cat"/>
</dbReference>
<dbReference type="CDD" id="cd00063">
    <property type="entry name" value="FN3"/>
    <property type="match status" value="1"/>
</dbReference>
<evidence type="ECO:0000256" key="1">
    <source>
        <dbReference type="ARBA" id="ARBA00004167"/>
    </source>
</evidence>
<comment type="subcellular location">
    <subcellularLocation>
        <location evidence="1">Membrane</location>
        <topology evidence="1">Single-pass membrane protein</topology>
    </subcellularLocation>
</comment>
<dbReference type="CDD" id="cd00047">
    <property type="entry name" value="PTPc"/>
    <property type="match status" value="2"/>
</dbReference>
<gene>
    <name evidence="12" type="ORF">LSH36_16g01010</name>
</gene>
<dbReference type="SUPFAM" id="SSF49265">
    <property type="entry name" value="Fibronectin type III"/>
    <property type="match status" value="1"/>
</dbReference>
<dbReference type="InterPro" id="IPR016130">
    <property type="entry name" value="Tyr_Pase_AS"/>
</dbReference>
<dbReference type="PRINTS" id="PR00700">
    <property type="entry name" value="PRTYPHPHTASE"/>
</dbReference>
<feature type="domain" description="Tyrosine specific protein phosphatases" evidence="11">
    <location>
        <begin position="686"/>
        <end position="758"/>
    </location>
</feature>
<evidence type="ECO:0000256" key="5">
    <source>
        <dbReference type="ARBA" id="ARBA00022801"/>
    </source>
</evidence>
<dbReference type="EMBL" id="JAODUP010000016">
    <property type="protein sequence ID" value="KAK2168482.1"/>
    <property type="molecule type" value="Genomic_DNA"/>
</dbReference>
<dbReference type="PROSITE" id="PS50055">
    <property type="entry name" value="TYR_PHOSPHATASE_PTP"/>
    <property type="match status" value="2"/>
</dbReference>